<dbReference type="GO" id="GO:0008757">
    <property type="term" value="F:S-adenosylmethionine-dependent methyltransferase activity"/>
    <property type="evidence" value="ECO:0007669"/>
    <property type="project" value="InterPro"/>
</dbReference>
<gene>
    <name evidence="2" type="primary">ycgJ</name>
    <name evidence="2" type="ORF">A1232T_01219</name>
</gene>
<dbReference type="AlphaFoldDB" id="A0A1R4GTR9"/>
<protein>
    <submittedName>
        <fullName evidence="2">Putative methyltransferase YcgJ</fullName>
        <ecNumber evidence="2">2.1.1.-</ecNumber>
    </submittedName>
</protein>
<dbReference type="InterPro" id="IPR029063">
    <property type="entry name" value="SAM-dependent_MTases_sf"/>
</dbReference>
<evidence type="ECO:0000259" key="1">
    <source>
        <dbReference type="Pfam" id="PF08241"/>
    </source>
</evidence>
<dbReference type="PANTHER" id="PTHR45036">
    <property type="entry name" value="METHYLTRANSFERASE LIKE 7B"/>
    <property type="match status" value="1"/>
</dbReference>
<organism evidence="2 3">
    <name type="scientific">Psychrobacter piechaudii</name>
    <dbReference type="NCBI Taxonomy" id="1945521"/>
    <lineage>
        <taxon>Bacteria</taxon>
        <taxon>Pseudomonadati</taxon>
        <taxon>Pseudomonadota</taxon>
        <taxon>Gammaproteobacteria</taxon>
        <taxon>Moraxellales</taxon>
        <taxon>Moraxellaceae</taxon>
        <taxon>Psychrobacter</taxon>
    </lineage>
</organism>
<dbReference type="SUPFAM" id="SSF53335">
    <property type="entry name" value="S-adenosyl-L-methionine-dependent methyltransferases"/>
    <property type="match status" value="1"/>
</dbReference>
<sequence>MKSATKFSKLKSLYDDKMLPVLVDKVCALEALGKLRAKVVPEAHGVVLEVGVGGGHNARFYNPQLVKQVIGVDPHLHPAAEDRFIQAGIEFNAQPLSAETLPLADNSVDSVVMTFTLCSIPDPIQALREMKRVLKPNGILYYAEHGLAPQPNFVKKAQQIITPAWKPLAGGCHLDRNIEQLISQAGFVVSGCQGFTQRVNVVGYYYWGEATLKL</sequence>
<evidence type="ECO:0000313" key="2">
    <source>
        <dbReference type="EMBL" id="SJM71443.1"/>
    </source>
</evidence>
<dbReference type="GO" id="GO:0032259">
    <property type="term" value="P:methylation"/>
    <property type="evidence" value="ECO:0007669"/>
    <property type="project" value="UniProtKB-KW"/>
</dbReference>
<proteinExistence type="predicted"/>
<feature type="domain" description="Methyltransferase type 11" evidence="1">
    <location>
        <begin position="48"/>
        <end position="141"/>
    </location>
</feature>
<dbReference type="OrthoDB" id="323463at2"/>
<keyword evidence="2" id="KW-0489">Methyltransferase</keyword>
<dbReference type="Gene3D" id="3.40.50.150">
    <property type="entry name" value="Vaccinia Virus protein VP39"/>
    <property type="match status" value="1"/>
</dbReference>
<dbReference type="CDD" id="cd02440">
    <property type="entry name" value="AdoMet_MTases"/>
    <property type="match status" value="1"/>
</dbReference>
<keyword evidence="2" id="KW-0808">Transferase</keyword>
<dbReference type="Pfam" id="PF08241">
    <property type="entry name" value="Methyltransf_11"/>
    <property type="match status" value="1"/>
</dbReference>
<dbReference type="InterPro" id="IPR052356">
    <property type="entry name" value="Thiol_S-MT"/>
</dbReference>
<dbReference type="Proteomes" id="UP000188357">
    <property type="component" value="Unassembled WGS sequence"/>
</dbReference>
<dbReference type="RefSeq" id="WP_077450984.1">
    <property type="nucleotide sequence ID" value="NZ_FUGE01000127.1"/>
</dbReference>
<dbReference type="EMBL" id="FUGE01000127">
    <property type="protein sequence ID" value="SJM71443.1"/>
    <property type="molecule type" value="Genomic_DNA"/>
</dbReference>
<accession>A0A1R4GTR9</accession>
<evidence type="ECO:0000313" key="3">
    <source>
        <dbReference type="Proteomes" id="UP000188357"/>
    </source>
</evidence>
<dbReference type="STRING" id="1945521.A1232T_01219"/>
<dbReference type="PANTHER" id="PTHR45036:SF1">
    <property type="entry name" value="METHYLTRANSFERASE LIKE 7A"/>
    <property type="match status" value="1"/>
</dbReference>
<dbReference type="InterPro" id="IPR013216">
    <property type="entry name" value="Methyltransf_11"/>
</dbReference>
<reference evidence="2 3" key="1">
    <citation type="submission" date="2017-02" db="EMBL/GenBank/DDBJ databases">
        <authorList>
            <person name="Peterson S.W."/>
        </authorList>
    </citation>
    <scope>NUCLEOTIDE SEQUENCE [LARGE SCALE GENOMIC DNA]</scope>
    <source>
        <strain evidence="2">Psychrobacter_piechaudii</strain>
    </source>
</reference>
<dbReference type="EC" id="2.1.1.-" evidence="2"/>
<keyword evidence="3" id="KW-1185">Reference proteome</keyword>
<name>A0A1R4GTR9_9GAMM</name>